<organism evidence="1 2">
    <name type="scientific">Larkinella humicola</name>
    <dbReference type="NCBI Taxonomy" id="2607654"/>
    <lineage>
        <taxon>Bacteria</taxon>
        <taxon>Pseudomonadati</taxon>
        <taxon>Bacteroidota</taxon>
        <taxon>Cytophagia</taxon>
        <taxon>Cytophagales</taxon>
        <taxon>Spirosomataceae</taxon>
        <taxon>Larkinella</taxon>
    </lineage>
</organism>
<name>A0A5N1J1Q8_9BACT</name>
<protein>
    <submittedName>
        <fullName evidence="1">Uncharacterized protein</fullName>
    </submittedName>
</protein>
<gene>
    <name evidence="1" type="ORF">F0P93_30995</name>
</gene>
<keyword evidence="2" id="KW-1185">Reference proteome</keyword>
<reference evidence="1 2" key="1">
    <citation type="submission" date="2019-09" db="EMBL/GenBank/DDBJ databases">
        <title>Genome Sequence of Larkinella sp MA1.</title>
        <authorList>
            <person name="Srinivasan S."/>
        </authorList>
    </citation>
    <scope>NUCLEOTIDE SEQUENCE [LARGE SCALE GENOMIC DNA]</scope>
    <source>
        <strain evidence="1 2">MA1</strain>
    </source>
</reference>
<accession>A0A5N1J1Q8</accession>
<evidence type="ECO:0000313" key="2">
    <source>
        <dbReference type="Proteomes" id="UP000326344"/>
    </source>
</evidence>
<dbReference type="EMBL" id="VTWS01000015">
    <property type="protein sequence ID" value="KAA9340431.1"/>
    <property type="molecule type" value="Genomic_DNA"/>
</dbReference>
<dbReference type="AlphaFoldDB" id="A0A5N1J1Q8"/>
<comment type="caution">
    <text evidence="1">The sequence shown here is derived from an EMBL/GenBank/DDBJ whole genome shotgun (WGS) entry which is preliminary data.</text>
</comment>
<proteinExistence type="predicted"/>
<dbReference type="Proteomes" id="UP000326344">
    <property type="component" value="Unassembled WGS sequence"/>
</dbReference>
<sequence length="80" mass="9219">MKIVSIQNQNIVTGDFGRVTGNLILQLLQLHIHNETGTSYKEGWQDYSIPFATSGFDGHLNFKFVEETDDRLIFRYRGRA</sequence>
<dbReference type="RefSeq" id="WP_150881679.1">
    <property type="nucleotide sequence ID" value="NZ_VTWS01000015.1"/>
</dbReference>
<evidence type="ECO:0000313" key="1">
    <source>
        <dbReference type="EMBL" id="KAA9340431.1"/>
    </source>
</evidence>